<accession>A0A841TS28</accession>
<proteinExistence type="predicted"/>
<dbReference type="AlphaFoldDB" id="A0A841TS28"/>
<dbReference type="Pfam" id="PF08818">
    <property type="entry name" value="DUF1801"/>
    <property type="match status" value="1"/>
</dbReference>
<dbReference type="Gene3D" id="3.90.1150.200">
    <property type="match status" value="1"/>
</dbReference>
<organism evidence="2 3">
    <name type="scientific">Cohnella xylanilytica</name>
    <dbReference type="NCBI Taxonomy" id="557555"/>
    <lineage>
        <taxon>Bacteria</taxon>
        <taxon>Bacillati</taxon>
        <taxon>Bacillota</taxon>
        <taxon>Bacilli</taxon>
        <taxon>Bacillales</taxon>
        <taxon>Paenibacillaceae</taxon>
        <taxon>Cohnella</taxon>
    </lineage>
</organism>
<gene>
    <name evidence="2" type="ORF">H7B90_06785</name>
</gene>
<sequence length="117" mass="13236">MVNEVANEEVTSFIENLGPQWQIELSKRLREMVHQTIPSVEERIQYKKPHFLKNGHYAAVISPSKDAIAFMIMNPSEIEFPKGFEGPPERKWIKIKEGAAPDYALLGSLLSQASQAL</sequence>
<comment type="caution">
    <text evidence="2">The sequence shown here is derived from an EMBL/GenBank/DDBJ whole genome shotgun (WGS) entry which is preliminary data.</text>
</comment>
<dbReference type="SUPFAM" id="SSF159888">
    <property type="entry name" value="YdhG-like"/>
    <property type="match status" value="1"/>
</dbReference>
<dbReference type="Proteomes" id="UP000553776">
    <property type="component" value="Unassembled WGS sequence"/>
</dbReference>
<evidence type="ECO:0000313" key="2">
    <source>
        <dbReference type="EMBL" id="MBB6691106.1"/>
    </source>
</evidence>
<protein>
    <submittedName>
        <fullName evidence="2">DUF1801 domain-containing protein</fullName>
    </submittedName>
</protein>
<feature type="domain" description="YdhG-like" evidence="1">
    <location>
        <begin position="26"/>
        <end position="113"/>
    </location>
</feature>
<reference evidence="2 3" key="1">
    <citation type="submission" date="2020-08" db="EMBL/GenBank/DDBJ databases">
        <title>Cohnella phylogeny.</title>
        <authorList>
            <person name="Dunlap C."/>
        </authorList>
    </citation>
    <scope>NUCLEOTIDE SEQUENCE [LARGE SCALE GENOMIC DNA]</scope>
    <source>
        <strain evidence="2 3">DSM 25239</strain>
    </source>
</reference>
<dbReference type="InterPro" id="IPR014922">
    <property type="entry name" value="YdhG-like"/>
</dbReference>
<keyword evidence="3" id="KW-1185">Reference proteome</keyword>
<dbReference type="EMBL" id="JACJVR010000020">
    <property type="protein sequence ID" value="MBB6691106.1"/>
    <property type="molecule type" value="Genomic_DNA"/>
</dbReference>
<evidence type="ECO:0000259" key="1">
    <source>
        <dbReference type="Pfam" id="PF08818"/>
    </source>
</evidence>
<evidence type="ECO:0000313" key="3">
    <source>
        <dbReference type="Proteomes" id="UP000553776"/>
    </source>
</evidence>
<name>A0A841TS28_9BACL</name>
<dbReference type="RefSeq" id="WP_185135105.1">
    <property type="nucleotide sequence ID" value="NZ_JACJVR010000020.1"/>
</dbReference>